<evidence type="ECO:0000313" key="4">
    <source>
        <dbReference type="Proteomes" id="UP000001197"/>
    </source>
</evidence>
<feature type="compositionally biased region" description="Basic and acidic residues" evidence="1">
    <location>
        <begin position="459"/>
        <end position="469"/>
    </location>
</feature>
<dbReference type="VEuPathDB" id="FungiDB:PODANS_7_6730"/>
<keyword evidence="4" id="KW-1185">Reference proteome</keyword>
<dbReference type="EMBL" id="CU633900">
    <property type="protein sequence ID" value="CAP68703.1"/>
    <property type="molecule type" value="Genomic_DNA"/>
</dbReference>
<sequence length="832" mass="91561">MDQVELAVDPGPLGQLDQEAVPDFDADGFDFQLDGVYDQADENQQDAPAVITKNVVDQVDEIGYEDDEEEAHSEHAATNSAEDEGPPNEVAGDEIAATGLEYQEEIGYEEDYSLTTEAVKADENAQDLAVADAEQPEYQAEDELDPLHEDQPEYEAENQAEPQPGDEPEFEAEDQSEPQHEDEPEYEAEDQIEPQHEDQPEYEADEQPSPQHDNSSGQPQIHAQEDQAVSLNNIESEKPMVEEDLDDQLDHDDDDNDDDDDDEKEKVPELGSHSDMDYEAGSNHADGNEDYLMDDDEEPRGGLSEVDKAIEDLASSLHGVPDIEVFYNDVNYSLFGTANDDPDAFFLSDVKKMDEPLAQFLSSLRQVIANEIAPTDTLLVSFDSLDLEFGERSSERFLNRTLRELLDCHAALAAKDTAIASVPVLQLIVQHDCEERFLQLLDEAKYGGESPCRSGSVLSEHEHSEHTESNHQNGWVNEELLVDEDDDTAHDSYENETPVNGIASSHDQSRNPSVSPAVENDATTQNEDAAISSTHSQSPELAAEGQPDHDDQVVYQATLETVHAEDSNTSDFPQEQVSYESVDVDVDEQEMKDADEAFDVITELETTEEAQLTSNGVFELTTGSNDNDLLLAFDQDGGLSTIDEQEGDGGQGGEILNGVPEVTNTAADNNEDALETDWQAEISQVSRGMSPTVSKDPQQGPSASATGDTASDHTSTTMNGDEIDYDENDGADDSFTPDNSAPHSVAAPVEDGDEIDWGNDGDEYEEVHNEAEGDITFEPQPDLDLAPSSPTGKRYRTDDAESLAEESGMRSHLSPIRRAHTYIRIDHKRRRT</sequence>
<dbReference type="EMBL" id="FO904942">
    <property type="protein sequence ID" value="CDP32173.1"/>
    <property type="molecule type" value="Genomic_DNA"/>
</dbReference>
<dbReference type="HOGENOM" id="CLU_369433_0_0_1"/>
<feature type="region of interest" description="Disordered" evidence="1">
    <location>
        <begin position="489"/>
        <end position="548"/>
    </location>
</feature>
<accession>B2AWC9</accession>
<organism evidence="2">
    <name type="scientific">Podospora anserina (strain S / ATCC MYA-4624 / DSM 980 / FGSC 10383)</name>
    <name type="common">Pleurage anserina</name>
    <dbReference type="NCBI Taxonomy" id="515849"/>
    <lineage>
        <taxon>Eukaryota</taxon>
        <taxon>Fungi</taxon>
        <taxon>Dikarya</taxon>
        <taxon>Ascomycota</taxon>
        <taxon>Pezizomycotina</taxon>
        <taxon>Sordariomycetes</taxon>
        <taxon>Sordariomycetidae</taxon>
        <taxon>Sordariales</taxon>
        <taxon>Podosporaceae</taxon>
        <taxon>Podospora</taxon>
        <taxon>Podospora anserina</taxon>
    </lineage>
</organism>
<reference evidence="2" key="2">
    <citation type="submission" date="2008-07" db="EMBL/GenBank/DDBJ databases">
        <authorList>
            <person name="Genoscope - CEA"/>
        </authorList>
    </citation>
    <scope>NUCLEOTIDE SEQUENCE</scope>
    <source>
        <strain evidence="2">S mat+</strain>
    </source>
</reference>
<feature type="compositionally biased region" description="Acidic residues" evidence="1">
    <location>
        <begin position="242"/>
        <end position="263"/>
    </location>
</feature>
<reference evidence="3" key="4">
    <citation type="submission" date="2014-09" db="EMBL/GenBank/DDBJ databases">
        <title>Maintaining two mating types: Structure of the mating type locus and its role in heterokaryosis in Podospora anserina.</title>
        <authorList>
            <person name="Grognet P."/>
            <person name="Bidard F."/>
            <person name="Kuchly C."/>
            <person name="Chan Ho Tong L."/>
            <person name="Coppin E."/>
            <person name="Ait Benkhali J."/>
            <person name="Couloux A."/>
            <person name="Wincker P."/>
            <person name="Debuchy R."/>
            <person name="Silar P."/>
        </authorList>
    </citation>
    <scope>NUCLEOTIDE SEQUENCE</scope>
</reference>
<feature type="compositionally biased region" description="Acidic residues" evidence="1">
    <location>
        <begin position="721"/>
        <end position="732"/>
    </location>
</feature>
<dbReference type="InParanoid" id="B2AWC9"/>
<feature type="compositionally biased region" description="Polar residues" evidence="1">
    <location>
        <begin position="685"/>
        <end position="719"/>
    </location>
</feature>
<feature type="region of interest" description="Disordered" evidence="1">
    <location>
        <begin position="63"/>
        <end position="302"/>
    </location>
</feature>
<feature type="compositionally biased region" description="Polar residues" evidence="1">
    <location>
        <begin position="495"/>
        <end position="514"/>
    </location>
</feature>
<feature type="region of interest" description="Disordered" evidence="1">
    <location>
        <begin position="685"/>
        <end position="815"/>
    </location>
</feature>
<feature type="compositionally biased region" description="Acidic residues" evidence="1">
    <location>
        <begin position="288"/>
        <end position="298"/>
    </location>
</feature>
<proteinExistence type="predicted"/>
<feature type="compositionally biased region" description="Polar residues" evidence="1">
    <location>
        <begin position="208"/>
        <end position="234"/>
    </location>
</feature>
<dbReference type="Proteomes" id="UP000001197">
    <property type="component" value="Chromosome 7"/>
</dbReference>
<feature type="compositionally biased region" description="Acidic residues" evidence="1">
    <location>
        <begin position="152"/>
        <end position="192"/>
    </location>
</feature>
<evidence type="ECO:0000256" key="1">
    <source>
        <dbReference type="SAM" id="MobiDB-lite"/>
    </source>
</evidence>
<feature type="region of interest" description="Disordered" evidence="1">
    <location>
        <begin position="449"/>
        <end position="476"/>
    </location>
</feature>
<dbReference type="RefSeq" id="XP_001908030.1">
    <property type="nucleotide sequence ID" value="XM_001907995.1"/>
</dbReference>
<gene>
    <name evidence="2" type="ORF">PODANS_7_6730</name>
</gene>
<reference evidence="4" key="3">
    <citation type="journal article" date="2014" name="Genetics">
        <title>Maintaining two mating types: Structure of the mating type locus and its role in heterokaryosis in Podospora anserina.</title>
        <authorList>
            <person name="Grognet P."/>
            <person name="Bidard F."/>
            <person name="Kuchly C."/>
            <person name="Tong L.C.H."/>
            <person name="Coppin E."/>
            <person name="Benkhali J.A."/>
            <person name="Couloux A."/>
            <person name="Wincker P."/>
            <person name="Debuchy R."/>
            <person name="Silar P."/>
        </authorList>
    </citation>
    <scope>GENOME REANNOTATION</scope>
    <source>
        <strain evidence="4">S / ATCC MYA-4624 / DSM 980 / FGSC 10383</strain>
    </source>
</reference>
<feature type="compositionally biased region" description="Acidic residues" evidence="1">
    <location>
        <begin position="750"/>
        <end position="765"/>
    </location>
</feature>
<dbReference type="OrthoDB" id="5339076at2759"/>
<protein>
    <submittedName>
        <fullName evidence="2">Podospora anserina S mat+ genomic DNA chromosome 7, supercontig 1</fullName>
    </submittedName>
</protein>
<evidence type="ECO:0000313" key="3">
    <source>
        <dbReference type="EMBL" id="CDP32173.1"/>
    </source>
</evidence>
<dbReference type="GeneID" id="6192317"/>
<dbReference type="AlphaFoldDB" id="B2AWC9"/>
<evidence type="ECO:0000313" key="2">
    <source>
        <dbReference type="EMBL" id="CAP68703.1"/>
    </source>
</evidence>
<feature type="compositionally biased region" description="Basic and acidic residues" evidence="1">
    <location>
        <begin position="264"/>
        <end position="276"/>
    </location>
</feature>
<dbReference type="eggNOG" id="ENOG502SG4F">
    <property type="taxonomic scope" value="Eukaryota"/>
</dbReference>
<reference evidence="2 4" key="1">
    <citation type="journal article" date="2008" name="Genome Biol.">
        <title>The genome sequence of the model ascomycete fungus Podospora anserina.</title>
        <authorList>
            <person name="Espagne E."/>
            <person name="Lespinet O."/>
            <person name="Malagnac F."/>
            <person name="Da Silva C."/>
            <person name="Jaillon O."/>
            <person name="Porcel B.M."/>
            <person name="Couloux A."/>
            <person name="Aury J.-M."/>
            <person name="Segurens B."/>
            <person name="Poulain J."/>
            <person name="Anthouard V."/>
            <person name="Grossetete S."/>
            <person name="Khalili H."/>
            <person name="Coppin E."/>
            <person name="Dequard-Chablat M."/>
            <person name="Picard M."/>
            <person name="Contamine V."/>
            <person name="Arnaise S."/>
            <person name="Bourdais A."/>
            <person name="Berteaux-Lecellier V."/>
            <person name="Gautheret D."/>
            <person name="de Vries R.P."/>
            <person name="Battaglia E."/>
            <person name="Coutinho P.M."/>
            <person name="Danchin E.G.J."/>
            <person name="Henrissat B."/>
            <person name="El Khoury R."/>
            <person name="Sainsard-Chanet A."/>
            <person name="Boivin A."/>
            <person name="Pinan-Lucarre B."/>
            <person name="Sellem C.H."/>
            <person name="Debuchy R."/>
            <person name="Wincker P."/>
            <person name="Weissenbach J."/>
            <person name="Silar P."/>
        </authorList>
    </citation>
    <scope>NUCLEOTIDE SEQUENCE [LARGE SCALE GENOMIC DNA]</scope>
    <source>
        <strain evidence="4">S / ATCC MYA-4624 / DSM 980 / FGSC 10383</strain>
        <strain evidence="2">S mat+</strain>
    </source>
</reference>
<dbReference type="KEGG" id="pan:PODANSg5065"/>
<feature type="compositionally biased region" description="Acidic residues" evidence="1">
    <location>
        <begin position="102"/>
        <end position="112"/>
    </location>
</feature>
<name>B2AWC9_PODAN</name>
<feature type="compositionally biased region" description="Polar residues" evidence="1">
    <location>
        <begin position="521"/>
        <end position="539"/>
    </location>
</feature>